<dbReference type="InterPro" id="IPR000209">
    <property type="entry name" value="Peptidase_S8/S53_dom"/>
</dbReference>
<comment type="similarity">
    <text evidence="3 11 12">Belongs to the peptidase S8 family.</text>
</comment>
<dbReference type="InterPro" id="IPR050131">
    <property type="entry name" value="Peptidase_S8_subtilisin-like"/>
</dbReference>
<dbReference type="InterPro" id="IPR034202">
    <property type="entry name" value="Subtilisin_Carlsberg-like"/>
</dbReference>
<dbReference type="InterPro" id="IPR015500">
    <property type="entry name" value="Peptidase_S8_subtilisin-rel"/>
</dbReference>
<accession>A0A9Q4B5Y4</accession>
<comment type="subcellular location">
    <subcellularLocation>
        <location evidence="2">Secreted</location>
    </subcellularLocation>
</comment>
<dbReference type="InterPro" id="IPR023828">
    <property type="entry name" value="Peptidase_S8_Ser-AS"/>
</dbReference>
<keyword evidence="5 11" id="KW-0645">Protease</keyword>
<dbReference type="RefSeq" id="WP_276541125.1">
    <property type="nucleotide sequence ID" value="NZ_JABXYM010000002.1"/>
</dbReference>
<name>A0A9Q4B5Y4_SALAG</name>
<keyword evidence="7 11" id="KW-0378">Hydrolase</keyword>
<protein>
    <submittedName>
        <fullName evidence="14">S8 family peptidase</fullName>
    </submittedName>
</protein>
<evidence type="ECO:0000256" key="3">
    <source>
        <dbReference type="ARBA" id="ARBA00011073"/>
    </source>
</evidence>
<dbReference type="EMBL" id="JABXYM010000002">
    <property type="protein sequence ID" value="MCR6098735.1"/>
    <property type="molecule type" value="Genomic_DNA"/>
</dbReference>
<dbReference type="Gene3D" id="3.30.70.80">
    <property type="entry name" value="Peptidase S8 propeptide/proteinase inhibitor I9"/>
    <property type="match status" value="1"/>
</dbReference>
<dbReference type="InterPro" id="IPR023827">
    <property type="entry name" value="Peptidase_S8_Asp-AS"/>
</dbReference>
<evidence type="ECO:0000256" key="8">
    <source>
        <dbReference type="ARBA" id="ARBA00022825"/>
    </source>
</evidence>
<dbReference type="PROSITE" id="PS00137">
    <property type="entry name" value="SUBTILASE_HIS"/>
    <property type="match status" value="1"/>
</dbReference>
<keyword evidence="15" id="KW-1185">Reference proteome</keyword>
<dbReference type="GO" id="GO:0005576">
    <property type="term" value="C:extracellular region"/>
    <property type="evidence" value="ECO:0007669"/>
    <property type="project" value="UniProtKB-SubCell"/>
</dbReference>
<evidence type="ECO:0000313" key="15">
    <source>
        <dbReference type="Proteomes" id="UP001057753"/>
    </source>
</evidence>
<dbReference type="GO" id="GO:0004252">
    <property type="term" value="F:serine-type endopeptidase activity"/>
    <property type="evidence" value="ECO:0007669"/>
    <property type="project" value="UniProtKB-UniRule"/>
</dbReference>
<evidence type="ECO:0000256" key="11">
    <source>
        <dbReference type="PROSITE-ProRule" id="PRU01240"/>
    </source>
</evidence>
<dbReference type="AlphaFoldDB" id="A0A9Q4B5Y4"/>
<keyword evidence="9" id="KW-0106">Calcium</keyword>
<feature type="active site" description="Charge relay system" evidence="10 11">
    <location>
        <position position="155"/>
    </location>
</feature>
<feature type="active site" description="Charge relay system" evidence="10 11">
    <location>
        <position position="313"/>
    </location>
</feature>
<dbReference type="PROSITE" id="PS00136">
    <property type="entry name" value="SUBTILASE_ASP"/>
    <property type="match status" value="1"/>
</dbReference>
<comment type="caution">
    <text evidence="14">The sequence shown here is derived from an EMBL/GenBank/DDBJ whole genome shotgun (WGS) entry which is preliminary data.</text>
</comment>
<dbReference type="GO" id="GO:0006508">
    <property type="term" value="P:proteolysis"/>
    <property type="evidence" value="ECO:0007669"/>
    <property type="project" value="UniProtKB-KW"/>
</dbReference>
<keyword evidence="4" id="KW-0964">Secreted</keyword>
<evidence type="ECO:0000256" key="7">
    <source>
        <dbReference type="ARBA" id="ARBA00022801"/>
    </source>
</evidence>
<dbReference type="PANTHER" id="PTHR43806">
    <property type="entry name" value="PEPTIDASE S8"/>
    <property type="match status" value="1"/>
</dbReference>
<dbReference type="InterPro" id="IPR036852">
    <property type="entry name" value="Peptidase_S8/S53_dom_sf"/>
</dbReference>
<gene>
    <name evidence="14" type="ORF">HXA33_19685</name>
</gene>
<evidence type="ECO:0000256" key="5">
    <source>
        <dbReference type="ARBA" id="ARBA00022670"/>
    </source>
</evidence>
<evidence type="ECO:0000313" key="14">
    <source>
        <dbReference type="EMBL" id="MCR6098735.1"/>
    </source>
</evidence>
<dbReference type="PANTHER" id="PTHR43806:SF11">
    <property type="entry name" value="CEREVISIN-RELATED"/>
    <property type="match status" value="1"/>
</dbReference>
<dbReference type="SUPFAM" id="SSF52743">
    <property type="entry name" value="Subtilisin-like"/>
    <property type="match status" value="1"/>
</dbReference>
<evidence type="ECO:0000256" key="10">
    <source>
        <dbReference type="PIRSR" id="PIRSR615500-1"/>
    </source>
</evidence>
<dbReference type="InterPro" id="IPR022398">
    <property type="entry name" value="Peptidase_S8_His-AS"/>
</dbReference>
<feature type="active site" description="Charge relay system" evidence="10 11">
    <location>
        <position position="123"/>
    </location>
</feature>
<dbReference type="PRINTS" id="PR00723">
    <property type="entry name" value="SUBTILISIN"/>
</dbReference>
<dbReference type="SUPFAM" id="SSF54897">
    <property type="entry name" value="Protease propeptides/inhibitors"/>
    <property type="match status" value="1"/>
</dbReference>
<sequence>MFVFSATPGFASGDSTDRNSGSGTKEYLVMFEEDSADMSVMKSIGISQSNILYEFELLPVLHVELSETQVNSLENHPQIKTVEENAEAKAYQQQTPWGITRVQGIAAQSQGYTGNNVKVAVLDSGIDRSHPDLSANVRGGYSVFGDSPYNDGNGHGTHVAGTVGAVNNNIGVIGVAPQADLYAVKVLNNSGSGSYAGIAQGIEWSINNGMDIINMSLGGSSSSSILEQYCNLAYNRGLLVVAAAGNSGTAAGNTNTVGYPARYNSVIAVAATNSNNVRGNFSSTGPTLELSAPGVSVLSTTPGGNYASYNGTSMASPHVAGVAAQVWQARPNLSNAQLRQILNASAQNLGSSYQYGNGLVRSLNAIQY</sequence>
<dbReference type="Proteomes" id="UP001057753">
    <property type="component" value="Unassembled WGS sequence"/>
</dbReference>
<evidence type="ECO:0000256" key="4">
    <source>
        <dbReference type="ARBA" id="ARBA00022525"/>
    </source>
</evidence>
<keyword evidence="8 11" id="KW-0720">Serine protease</keyword>
<keyword evidence="6" id="KW-0479">Metal-binding</keyword>
<evidence type="ECO:0000256" key="12">
    <source>
        <dbReference type="RuleBase" id="RU003355"/>
    </source>
</evidence>
<dbReference type="CDD" id="cd07477">
    <property type="entry name" value="Peptidases_S8_Subtilisin_subset"/>
    <property type="match status" value="1"/>
</dbReference>
<evidence type="ECO:0000256" key="9">
    <source>
        <dbReference type="ARBA" id="ARBA00022837"/>
    </source>
</evidence>
<evidence type="ECO:0000256" key="2">
    <source>
        <dbReference type="ARBA" id="ARBA00004613"/>
    </source>
</evidence>
<dbReference type="InterPro" id="IPR037045">
    <property type="entry name" value="S8pro/Inhibitor_I9_sf"/>
</dbReference>
<reference evidence="14" key="1">
    <citation type="submission" date="2020-06" db="EMBL/GenBank/DDBJ databases">
        <title>Insight into the genomes of haloalkaliphilic bacilli from Kenyan soda lakes.</title>
        <authorList>
            <person name="Mwirichia R."/>
            <person name="Villamizar G.C."/>
            <person name="Poehlein A."/>
            <person name="Mugweru J."/>
            <person name="Kipnyargis A."/>
            <person name="Kiplimo D."/>
            <person name="Orwa P."/>
            <person name="Daniel R."/>
        </authorList>
    </citation>
    <scope>NUCLEOTIDE SEQUENCE</scope>
    <source>
        <strain evidence="14">B1096_S55</strain>
    </source>
</reference>
<evidence type="ECO:0000256" key="6">
    <source>
        <dbReference type="ARBA" id="ARBA00022723"/>
    </source>
</evidence>
<organism evidence="14 15">
    <name type="scientific">Salipaludibacillus agaradhaerens</name>
    <name type="common">Bacillus agaradhaerens</name>
    <dbReference type="NCBI Taxonomy" id="76935"/>
    <lineage>
        <taxon>Bacteria</taxon>
        <taxon>Bacillati</taxon>
        <taxon>Bacillota</taxon>
        <taxon>Bacilli</taxon>
        <taxon>Bacillales</taxon>
        <taxon>Bacillaceae</taxon>
    </lineage>
</organism>
<dbReference type="Pfam" id="PF00082">
    <property type="entry name" value="Peptidase_S8"/>
    <property type="match status" value="1"/>
</dbReference>
<evidence type="ECO:0000259" key="13">
    <source>
        <dbReference type="Pfam" id="PF00082"/>
    </source>
</evidence>
<dbReference type="PROSITE" id="PS51892">
    <property type="entry name" value="SUBTILASE"/>
    <property type="match status" value="1"/>
</dbReference>
<proteinExistence type="inferred from homology"/>
<dbReference type="PROSITE" id="PS00138">
    <property type="entry name" value="SUBTILASE_SER"/>
    <property type="match status" value="1"/>
</dbReference>
<evidence type="ECO:0000256" key="1">
    <source>
        <dbReference type="ARBA" id="ARBA00001913"/>
    </source>
</evidence>
<dbReference type="GO" id="GO:0046872">
    <property type="term" value="F:metal ion binding"/>
    <property type="evidence" value="ECO:0007669"/>
    <property type="project" value="UniProtKB-KW"/>
</dbReference>
<dbReference type="Gene3D" id="3.40.50.200">
    <property type="entry name" value="Peptidase S8/S53 domain"/>
    <property type="match status" value="1"/>
</dbReference>
<comment type="cofactor">
    <cofactor evidence="1">
        <name>Ca(2+)</name>
        <dbReference type="ChEBI" id="CHEBI:29108"/>
    </cofactor>
</comment>
<feature type="domain" description="Peptidase S8/S53" evidence="13">
    <location>
        <begin position="114"/>
        <end position="358"/>
    </location>
</feature>